<dbReference type="FunFam" id="1.20.140.10:FF:000010">
    <property type="entry name" value="Acyl-coenzyme A oxidase"/>
    <property type="match status" value="1"/>
</dbReference>
<accession>A0AAN9TTB6</accession>
<dbReference type="GO" id="GO:0033540">
    <property type="term" value="P:fatty acid beta-oxidation using acyl-CoA oxidase"/>
    <property type="evidence" value="ECO:0007669"/>
    <property type="project" value="TreeGrafter"/>
</dbReference>
<dbReference type="GO" id="GO:0016402">
    <property type="term" value="F:pristanoyl-CoA oxidase activity"/>
    <property type="evidence" value="ECO:0007669"/>
    <property type="project" value="TreeGrafter"/>
</dbReference>
<dbReference type="InterPro" id="IPR009100">
    <property type="entry name" value="AcylCoA_DH/oxidase_NM_dom_sf"/>
</dbReference>
<evidence type="ECO:0000256" key="6">
    <source>
        <dbReference type="ARBA" id="ARBA00022827"/>
    </source>
</evidence>
<comment type="caution">
    <text evidence="17">The sequence shown here is derived from an EMBL/GenBank/DDBJ whole genome shotgun (WGS) entry which is preliminary data.</text>
</comment>
<keyword evidence="7" id="KW-0276">Fatty acid metabolism</keyword>
<evidence type="ECO:0000256" key="7">
    <source>
        <dbReference type="ARBA" id="ARBA00022832"/>
    </source>
</evidence>
<evidence type="ECO:0000313" key="17">
    <source>
        <dbReference type="EMBL" id="KAK7602506.1"/>
    </source>
</evidence>
<keyword evidence="8" id="KW-0560">Oxidoreductase</keyword>
<evidence type="ECO:0000256" key="5">
    <source>
        <dbReference type="ARBA" id="ARBA00022630"/>
    </source>
</evidence>
<dbReference type="PANTHER" id="PTHR10909:SF390">
    <property type="entry name" value="PEROXISOMAL ACYL-COENZYME A OXIDASE 3"/>
    <property type="match status" value="1"/>
</dbReference>
<dbReference type="PIRSF" id="PIRSF000168">
    <property type="entry name" value="Acyl-CoA_oxidase"/>
    <property type="match status" value="1"/>
</dbReference>
<feature type="domain" description="Acyl-CoA oxidase C-terminal" evidence="14">
    <location>
        <begin position="505"/>
        <end position="681"/>
    </location>
</feature>
<keyword evidence="5 11" id="KW-0285">Flavoprotein</keyword>
<dbReference type="GO" id="GO:0055088">
    <property type="term" value="P:lipid homeostasis"/>
    <property type="evidence" value="ECO:0007669"/>
    <property type="project" value="TreeGrafter"/>
</dbReference>
<evidence type="ECO:0000313" key="18">
    <source>
        <dbReference type="Proteomes" id="UP001367676"/>
    </source>
</evidence>
<comment type="cofactor">
    <cofactor evidence="1">
        <name>FAD</name>
        <dbReference type="ChEBI" id="CHEBI:57692"/>
    </cofactor>
</comment>
<feature type="binding site" evidence="13">
    <location>
        <position position="190"/>
    </location>
    <ligand>
        <name>FAD</name>
        <dbReference type="ChEBI" id="CHEBI:57692"/>
    </ligand>
</feature>
<evidence type="ECO:0000256" key="3">
    <source>
        <dbReference type="ARBA" id="ARBA00005189"/>
    </source>
</evidence>
<dbReference type="Proteomes" id="UP001367676">
    <property type="component" value="Unassembled WGS sequence"/>
</dbReference>
<protein>
    <recommendedName>
        <fullName evidence="11">Acyl-coenzyme A oxidase</fullName>
    </recommendedName>
</protein>
<dbReference type="Gene3D" id="2.40.110.10">
    <property type="entry name" value="Butyryl-CoA Dehydrogenase, subunit A, domain 2"/>
    <property type="match status" value="1"/>
</dbReference>
<gene>
    <name evidence="17" type="ORF">V9T40_008095</name>
</gene>
<name>A0AAN9TTB6_9HEMI</name>
<feature type="active site" description="Proton acceptor" evidence="12">
    <location>
        <position position="443"/>
    </location>
</feature>
<dbReference type="InterPro" id="IPR012258">
    <property type="entry name" value="Acyl-CoA_oxidase"/>
</dbReference>
<feature type="domain" description="Acyl-CoA oxidase C-alpha1" evidence="16">
    <location>
        <begin position="293"/>
        <end position="458"/>
    </location>
</feature>
<keyword evidence="6 11" id="KW-0274">FAD</keyword>
<dbReference type="GO" id="GO:0005504">
    <property type="term" value="F:fatty acid binding"/>
    <property type="evidence" value="ECO:0007669"/>
    <property type="project" value="TreeGrafter"/>
</dbReference>
<evidence type="ECO:0000256" key="13">
    <source>
        <dbReference type="PIRSR" id="PIRSR000168-2"/>
    </source>
</evidence>
<organism evidence="17 18">
    <name type="scientific">Parthenolecanium corni</name>
    <dbReference type="NCBI Taxonomy" id="536013"/>
    <lineage>
        <taxon>Eukaryota</taxon>
        <taxon>Metazoa</taxon>
        <taxon>Ecdysozoa</taxon>
        <taxon>Arthropoda</taxon>
        <taxon>Hexapoda</taxon>
        <taxon>Insecta</taxon>
        <taxon>Pterygota</taxon>
        <taxon>Neoptera</taxon>
        <taxon>Paraneoptera</taxon>
        <taxon>Hemiptera</taxon>
        <taxon>Sternorrhyncha</taxon>
        <taxon>Coccoidea</taxon>
        <taxon>Coccidae</taxon>
        <taxon>Parthenolecanium</taxon>
    </lineage>
</organism>
<keyword evidence="18" id="KW-1185">Reference proteome</keyword>
<evidence type="ECO:0000256" key="12">
    <source>
        <dbReference type="PIRSR" id="PIRSR000168-1"/>
    </source>
</evidence>
<dbReference type="InterPro" id="IPR036250">
    <property type="entry name" value="AcylCo_DH-like_C"/>
</dbReference>
<feature type="domain" description="Acyl-coenzyme A oxidase N-terminal" evidence="15">
    <location>
        <begin position="29"/>
        <end position="137"/>
    </location>
</feature>
<dbReference type="FunFam" id="1.20.140.10:FF:000007">
    <property type="entry name" value="Acyl-coenzyme A oxidase"/>
    <property type="match status" value="1"/>
</dbReference>
<evidence type="ECO:0000259" key="15">
    <source>
        <dbReference type="Pfam" id="PF14749"/>
    </source>
</evidence>
<dbReference type="GO" id="GO:0005777">
    <property type="term" value="C:peroxisome"/>
    <property type="evidence" value="ECO:0007669"/>
    <property type="project" value="UniProtKB-SubCell"/>
</dbReference>
<evidence type="ECO:0000256" key="8">
    <source>
        <dbReference type="ARBA" id="ARBA00023002"/>
    </source>
</evidence>
<evidence type="ECO:0000256" key="10">
    <source>
        <dbReference type="ARBA" id="ARBA00023140"/>
    </source>
</evidence>
<dbReference type="FunFam" id="2.40.110.10:FF:000005">
    <property type="entry name" value="Acyl-coenzyme A oxidase"/>
    <property type="match status" value="1"/>
</dbReference>
<comment type="similarity">
    <text evidence="4 11">Belongs to the acyl-CoA oxidase family.</text>
</comment>
<dbReference type="AlphaFoldDB" id="A0AAN9TTB6"/>
<sequence>MSSNDGLPDLPSGPLDVYRKQSSFCWKKMMTIIDGEDAVAHKYKVYKFFENDPFFHKRNFENLDEFRRITTLRIYKMLKAKLLTDEEMLINPHLTMHNIFATIQYCPSFSVKYGLTFNMFKNVLLSLGSDEHFDTYLACDRGEVAGCFALTEIAHGTNTKAMQTLAKFDPATQEFVLNTPNFEAAKCWSGSLGKCATHAVIWAKLILPDGTDQGLHAFLTPIRNVQNGVAFPGVTVGDMGKKAELNGVDNGFVIFTNYRIPKSSLLNRTGGVTPEGKYVTRIKDQAKRSESSFGALSGGRISIIQICLAYATKALTTAIRYAGVRKQFGPTEKEELSIIEYQLIQCRLFPHLAAAYCLKIFGNYFAKHYANFAVKSILGDSEKIPPNFGAEIHALSSASKPLASWLARDAIQECREACGGHGYLEAARFSELRSANDANCTYEGDNNVLLQQTSNYLIQLWNKRHSSESRYLFDTPMKSVEFLLDGDNILKQKFAARTLDELLRPDTLLNAYKWLVCYLLDLTSRKLSQSQEKSENIFTARNATQVFYAKTLSLVFIEHQILSTSFQFALESVSSEPEIQRVLLLVVPLYGIWSLEKHMSYLYQGGYSKEGDTSLLFKEAIIELSNRLKPEAISLVDAIAPPDFILNSVLGYADGEVYKHLKDTFYGDEETFKTPQWWSEIAALNSKL</sequence>
<dbReference type="EMBL" id="JBBCAQ010000008">
    <property type="protein sequence ID" value="KAK7602506.1"/>
    <property type="molecule type" value="Genomic_DNA"/>
</dbReference>
<dbReference type="Pfam" id="PF01756">
    <property type="entry name" value="ACOX"/>
    <property type="match status" value="1"/>
</dbReference>
<evidence type="ECO:0000256" key="4">
    <source>
        <dbReference type="ARBA" id="ARBA00006288"/>
    </source>
</evidence>
<evidence type="ECO:0000256" key="2">
    <source>
        <dbReference type="ARBA" id="ARBA00004275"/>
    </source>
</evidence>
<dbReference type="Pfam" id="PF14749">
    <property type="entry name" value="Acyl-CoA_ox_N"/>
    <property type="match status" value="1"/>
</dbReference>
<dbReference type="InterPro" id="IPR029320">
    <property type="entry name" value="Acyl-CoA_ox_N"/>
</dbReference>
<keyword evidence="9" id="KW-0443">Lipid metabolism</keyword>
<comment type="subcellular location">
    <subcellularLocation>
        <location evidence="2">Peroxisome</location>
    </subcellularLocation>
</comment>
<comment type="pathway">
    <text evidence="3">Lipid metabolism.</text>
</comment>
<dbReference type="InterPro" id="IPR055060">
    <property type="entry name" value="ACOX_C_alpha1"/>
</dbReference>
<dbReference type="GO" id="GO:0071949">
    <property type="term" value="F:FAD binding"/>
    <property type="evidence" value="ECO:0007669"/>
    <property type="project" value="InterPro"/>
</dbReference>
<dbReference type="Gene3D" id="1.20.140.10">
    <property type="entry name" value="Butyryl-CoA Dehydrogenase, subunit A, domain 3"/>
    <property type="match status" value="2"/>
</dbReference>
<evidence type="ECO:0000256" key="9">
    <source>
        <dbReference type="ARBA" id="ARBA00023098"/>
    </source>
</evidence>
<evidence type="ECO:0000259" key="14">
    <source>
        <dbReference type="Pfam" id="PF01756"/>
    </source>
</evidence>
<evidence type="ECO:0000256" key="11">
    <source>
        <dbReference type="PIRNR" id="PIRNR000168"/>
    </source>
</evidence>
<dbReference type="SUPFAM" id="SSF56645">
    <property type="entry name" value="Acyl-CoA dehydrogenase NM domain-like"/>
    <property type="match status" value="1"/>
</dbReference>
<reference evidence="17 18" key="1">
    <citation type="submission" date="2024-03" db="EMBL/GenBank/DDBJ databases">
        <title>Adaptation during the transition from Ophiocordyceps entomopathogen to insect associate is accompanied by gene loss and intensified selection.</title>
        <authorList>
            <person name="Ward C.M."/>
            <person name="Onetto C.A."/>
            <person name="Borneman A.R."/>
        </authorList>
    </citation>
    <scope>NUCLEOTIDE SEQUENCE [LARGE SCALE GENOMIC DNA]</scope>
    <source>
        <strain evidence="17">AWRI1</strain>
        <tissue evidence="17">Single Adult Female</tissue>
    </source>
</reference>
<keyword evidence="10" id="KW-0576">Peroxisome</keyword>
<dbReference type="InterPro" id="IPR046373">
    <property type="entry name" value="Acyl-CoA_Oxase/DH_mid-dom_sf"/>
</dbReference>
<dbReference type="PANTHER" id="PTHR10909">
    <property type="entry name" value="ELECTRON TRANSPORT OXIDOREDUCTASE"/>
    <property type="match status" value="1"/>
</dbReference>
<dbReference type="InterPro" id="IPR002655">
    <property type="entry name" value="Acyl-CoA_oxidase_C"/>
</dbReference>
<dbReference type="SUPFAM" id="SSF47203">
    <property type="entry name" value="Acyl-CoA dehydrogenase C-terminal domain-like"/>
    <property type="match status" value="2"/>
</dbReference>
<proteinExistence type="inferred from homology"/>
<feature type="binding site" evidence="13">
    <location>
        <position position="151"/>
    </location>
    <ligand>
        <name>FAD</name>
        <dbReference type="ChEBI" id="CHEBI:57692"/>
    </ligand>
</feature>
<evidence type="ECO:0000256" key="1">
    <source>
        <dbReference type="ARBA" id="ARBA00001974"/>
    </source>
</evidence>
<dbReference type="Pfam" id="PF22924">
    <property type="entry name" value="ACOX_C_alpha1"/>
    <property type="match status" value="1"/>
</dbReference>
<evidence type="ECO:0000259" key="16">
    <source>
        <dbReference type="Pfam" id="PF22924"/>
    </source>
</evidence>